<keyword evidence="2" id="KW-1185">Reference proteome</keyword>
<name>A0A3P7FJF9_WUCBA</name>
<dbReference type="EMBL" id="UYWW01001749">
    <property type="protein sequence ID" value="VDM10938.1"/>
    <property type="molecule type" value="Genomic_DNA"/>
</dbReference>
<dbReference type="Proteomes" id="UP000270924">
    <property type="component" value="Unassembled WGS sequence"/>
</dbReference>
<dbReference type="OrthoDB" id="436519at2759"/>
<dbReference type="InParanoid" id="A0A3P7FJF9"/>
<reference evidence="1 2" key="1">
    <citation type="submission" date="2018-11" db="EMBL/GenBank/DDBJ databases">
        <authorList>
            <consortium name="Pathogen Informatics"/>
        </authorList>
    </citation>
    <scope>NUCLEOTIDE SEQUENCE [LARGE SCALE GENOMIC DNA]</scope>
</reference>
<dbReference type="OMA" id="LNKFRHY"/>
<gene>
    <name evidence="1" type="ORF">WBA_LOCUS4324</name>
</gene>
<organism evidence="1 2">
    <name type="scientific">Wuchereria bancrofti</name>
    <dbReference type="NCBI Taxonomy" id="6293"/>
    <lineage>
        <taxon>Eukaryota</taxon>
        <taxon>Metazoa</taxon>
        <taxon>Ecdysozoa</taxon>
        <taxon>Nematoda</taxon>
        <taxon>Chromadorea</taxon>
        <taxon>Rhabditida</taxon>
        <taxon>Spirurina</taxon>
        <taxon>Spiruromorpha</taxon>
        <taxon>Filarioidea</taxon>
        <taxon>Onchocercidae</taxon>
        <taxon>Wuchereria</taxon>
    </lineage>
</organism>
<proteinExistence type="predicted"/>
<sequence length="119" mass="13918">MAEYRQRTRQLRPDKSLKQIPEIFHELQKANNILTDDETSKYTTLGLIAPSIFLGQCGSKILTTFSLQGIHWTSRVHSLPELKYRKGETKMENSFVGRILCQPSYHHSLLLNKFRHYEI</sequence>
<evidence type="ECO:0000313" key="1">
    <source>
        <dbReference type="EMBL" id="VDM10938.1"/>
    </source>
</evidence>
<dbReference type="AlphaFoldDB" id="A0A3P7FJF9"/>
<protein>
    <submittedName>
        <fullName evidence="1">Uncharacterized protein</fullName>
    </submittedName>
</protein>
<accession>A0A3P7FJF9</accession>
<evidence type="ECO:0000313" key="2">
    <source>
        <dbReference type="Proteomes" id="UP000270924"/>
    </source>
</evidence>